<feature type="compositionally biased region" description="Basic and acidic residues" evidence="1">
    <location>
        <begin position="514"/>
        <end position="524"/>
    </location>
</feature>
<evidence type="ECO:0000313" key="2">
    <source>
        <dbReference type="EMBL" id="KAK1598026.1"/>
    </source>
</evidence>
<feature type="compositionally biased region" description="Basic residues" evidence="1">
    <location>
        <begin position="498"/>
        <end position="513"/>
    </location>
</feature>
<feature type="region of interest" description="Disordered" evidence="1">
    <location>
        <begin position="365"/>
        <end position="386"/>
    </location>
</feature>
<dbReference type="RefSeq" id="XP_060418771.1">
    <property type="nucleotide sequence ID" value="XM_060553773.1"/>
</dbReference>
<dbReference type="PANTHER" id="PTHR10073:SF41">
    <property type="entry name" value="MISMATCH REPAIR PROTEIN, PUTATIVE (AFU_ORTHOLOGUE AFUA_8G05820)-RELATED"/>
    <property type="match status" value="1"/>
</dbReference>
<organism evidence="2 3">
    <name type="scientific">Colletotrichum navitas</name>
    <dbReference type="NCBI Taxonomy" id="681940"/>
    <lineage>
        <taxon>Eukaryota</taxon>
        <taxon>Fungi</taxon>
        <taxon>Dikarya</taxon>
        <taxon>Ascomycota</taxon>
        <taxon>Pezizomycotina</taxon>
        <taxon>Sordariomycetes</taxon>
        <taxon>Hypocreomycetidae</taxon>
        <taxon>Glomerellales</taxon>
        <taxon>Glomerellaceae</taxon>
        <taxon>Colletotrichum</taxon>
        <taxon>Colletotrichum graminicola species complex</taxon>
    </lineage>
</organism>
<dbReference type="GO" id="GO:0032389">
    <property type="term" value="C:MutLalpha complex"/>
    <property type="evidence" value="ECO:0007669"/>
    <property type="project" value="TreeGrafter"/>
</dbReference>
<proteinExistence type="predicted"/>
<dbReference type="PANTHER" id="PTHR10073">
    <property type="entry name" value="DNA MISMATCH REPAIR PROTEIN MLH, PMS, MUTL"/>
    <property type="match status" value="1"/>
</dbReference>
<accession>A0AAD8VAJ1</accession>
<dbReference type="InterPro" id="IPR014721">
    <property type="entry name" value="Ribsml_uS5_D2-typ_fold_subgr"/>
</dbReference>
<dbReference type="GO" id="GO:0140664">
    <property type="term" value="F:ATP-dependent DNA damage sensor activity"/>
    <property type="evidence" value="ECO:0007669"/>
    <property type="project" value="InterPro"/>
</dbReference>
<keyword evidence="3" id="KW-1185">Reference proteome</keyword>
<dbReference type="GeneID" id="85438013"/>
<reference evidence="2" key="1">
    <citation type="submission" date="2021-06" db="EMBL/GenBank/DDBJ databases">
        <title>Comparative genomics, transcriptomics and evolutionary studies reveal genomic signatures of adaptation to plant cell wall in hemibiotrophic fungi.</title>
        <authorList>
            <consortium name="DOE Joint Genome Institute"/>
            <person name="Baroncelli R."/>
            <person name="Diaz J.F."/>
            <person name="Benocci T."/>
            <person name="Peng M."/>
            <person name="Battaglia E."/>
            <person name="Haridas S."/>
            <person name="Andreopoulos W."/>
            <person name="Labutti K."/>
            <person name="Pangilinan J."/>
            <person name="Floch G.L."/>
            <person name="Makela M.R."/>
            <person name="Henrissat B."/>
            <person name="Grigoriev I.V."/>
            <person name="Crouch J.A."/>
            <person name="De Vries R.P."/>
            <person name="Sukno S.A."/>
            <person name="Thon M.R."/>
        </authorList>
    </citation>
    <scope>NUCLEOTIDE SEQUENCE</scope>
    <source>
        <strain evidence="2">CBS 125086</strain>
    </source>
</reference>
<feature type="compositionally biased region" description="Basic and acidic residues" evidence="1">
    <location>
        <begin position="88"/>
        <end position="105"/>
    </location>
</feature>
<feature type="region of interest" description="Disordered" evidence="1">
    <location>
        <begin position="88"/>
        <end position="108"/>
    </location>
</feature>
<gene>
    <name evidence="2" type="ORF">LY79DRAFT_506970</name>
</gene>
<feature type="compositionally biased region" description="Basic residues" evidence="1">
    <location>
        <begin position="639"/>
        <end position="653"/>
    </location>
</feature>
<dbReference type="GO" id="GO:0016887">
    <property type="term" value="F:ATP hydrolysis activity"/>
    <property type="evidence" value="ECO:0007669"/>
    <property type="project" value="InterPro"/>
</dbReference>
<feature type="compositionally biased region" description="Basic and acidic residues" evidence="1">
    <location>
        <begin position="600"/>
        <end position="616"/>
    </location>
</feature>
<feature type="region of interest" description="Disordered" evidence="1">
    <location>
        <begin position="592"/>
        <end position="656"/>
    </location>
</feature>
<protein>
    <submittedName>
        <fullName evidence="2">Uncharacterized protein</fullName>
    </submittedName>
</protein>
<dbReference type="AlphaFoldDB" id="A0AAD8VAJ1"/>
<dbReference type="Gene3D" id="3.30.230.10">
    <property type="match status" value="1"/>
</dbReference>
<name>A0AAD8VAJ1_9PEZI</name>
<sequence length="754" mass="85232">MKKLVNVYKTYLRHVGGVEPHSKLVPKPFIRLNIQCIIGSYDLNVTTAKDEVLFANESKVLSLFEEMCKEMYLPTEPRVVTEVVEERVQMGKSQNRDTSPHIHSDDDGEQLNESLDLLIPDSTVRGESSDFLPHGNEPYFAEVIQEPTPNYPDRVVACPPSSINGTYIAAPIDKEGFGGPVYSHVETRQQNKTVPIGNEEALYGSSAIPIDDPNQAPRQYTGGEATGARYPERHRQSFPRNAELQYTTEPTQYLLRTGWEVDMARDKTASPEGNTQPIFLDPPRIDLIQYLQSQRLDQEHREKPNPWTIAKNAADKRGAHEHSISSYLSRVTQRDDTPATTISCGRLPLPRAEDFVQRGSDMAHLRSEDQDHIQPQHDRPQREPVVQREDVYEASDLEPSILQYPTAPQGDFYGLRHQGQRRIARDDEPFRSAGKGHDVDKLGIQPARGPGVCQHAYFKTPHSFANFDQESVLGTPPPSSSPLHKPFRGPAHVEPRKKQQHGGRPRGAPRRATRAVDPRADGLRQGKIVLNARRCQEPLTPKRAKGDCFATMEADHNGFRDNYVAQETLTHAHRHDNGDLPSKEMEEALERLNALRPRTRNTDYSEDQGKGEERGRAPSQKPASTAPDTSPRSYLRQRLASRPRSRSKTHKRMKSEMLPFENQFSEAYTHIQLLRLDLNKMKKQVFSASDYDLYVLRGQQEAAFPLEPVEMEDISSRLQAVLGAWAYKEHGVELELEIDIGALFEGSDMGCMME</sequence>
<feature type="region of interest" description="Disordered" evidence="1">
    <location>
        <begin position="468"/>
        <end position="529"/>
    </location>
</feature>
<feature type="compositionally biased region" description="Polar residues" evidence="1">
    <location>
        <begin position="621"/>
        <end position="632"/>
    </location>
</feature>
<dbReference type="EMBL" id="JAHLJV010000006">
    <property type="protein sequence ID" value="KAK1598026.1"/>
    <property type="molecule type" value="Genomic_DNA"/>
</dbReference>
<evidence type="ECO:0000256" key="1">
    <source>
        <dbReference type="SAM" id="MobiDB-lite"/>
    </source>
</evidence>
<comment type="caution">
    <text evidence="2">The sequence shown here is derived from an EMBL/GenBank/DDBJ whole genome shotgun (WGS) entry which is preliminary data.</text>
</comment>
<dbReference type="Proteomes" id="UP001230504">
    <property type="component" value="Unassembled WGS sequence"/>
</dbReference>
<dbReference type="GO" id="GO:0006298">
    <property type="term" value="P:mismatch repair"/>
    <property type="evidence" value="ECO:0007669"/>
    <property type="project" value="InterPro"/>
</dbReference>
<dbReference type="InterPro" id="IPR038973">
    <property type="entry name" value="MutL/Mlh/Pms-like"/>
</dbReference>
<evidence type="ECO:0000313" key="3">
    <source>
        <dbReference type="Proteomes" id="UP001230504"/>
    </source>
</evidence>